<evidence type="ECO:0000313" key="2">
    <source>
        <dbReference type="WBParaSite" id="JU765_v2.g9796.t1"/>
    </source>
</evidence>
<name>A0AC34RSL4_9BILA</name>
<organism evidence="1 2">
    <name type="scientific">Panagrolaimus sp. JU765</name>
    <dbReference type="NCBI Taxonomy" id="591449"/>
    <lineage>
        <taxon>Eukaryota</taxon>
        <taxon>Metazoa</taxon>
        <taxon>Ecdysozoa</taxon>
        <taxon>Nematoda</taxon>
        <taxon>Chromadorea</taxon>
        <taxon>Rhabditida</taxon>
        <taxon>Tylenchina</taxon>
        <taxon>Panagrolaimomorpha</taxon>
        <taxon>Panagrolaimoidea</taxon>
        <taxon>Panagrolaimidae</taxon>
        <taxon>Panagrolaimus</taxon>
    </lineage>
</organism>
<reference evidence="2" key="1">
    <citation type="submission" date="2022-11" db="UniProtKB">
        <authorList>
            <consortium name="WormBaseParasite"/>
        </authorList>
    </citation>
    <scope>IDENTIFICATION</scope>
</reference>
<proteinExistence type="predicted"/>
<sequence>MFSKCPDNSQLVSKLKFNAKKIRVSFEKPPPLNSVLFPSSKSRALFMNKMYTTLGRISWRFTLQLV</sequence>
<dbReference type="WBParaSite" id="JU765_v2.g9796.t1">
    <property type="protein sequence ID" value="JU765_v2.g9796.t1"/>
    <property type="gene ID" value="JU765_v2.g9796"/>
</dbReference>
<protein>
    <submittedName>
        <fullName evidence="2">Uncharacterized protein</fullName>
    </submittedName>
</protein>
<dbReference type="Proteomes" id="UP000887576">
    <property type="component" value="Unplaced"/>
</dbReference>
<evidence type="ECO:0000313" key="1">
    <source>
        <dbReference type="Proteomes" id="UP000887576"/>
    </source>
</evidence>
<accession>A0AC34RSL4</accession>